<evidence type="ECO:0000256" key="2">
    <source>
        <dbReference type="ARBA" id="ARBA00022670"/>
    </source>
</evidence>
<dbReference type="STRING" id="1586267.GCA_001418685_00696"/>
<keyword evidence="5" id="KW-0812">Transmembrane</keyword>
<evidence type="ECO:0000256" key="4">
    <source>
        <dbReference type="ARBA" id="ARBA00022807"/>
    </source>
</evidence>
<keyword evidence="5" id="KW-0472">Membrane</keyword>
<dbReference type="PROSITE" id="PS51257">
    <property type="entry name" value="PROKAR_LIPOPROTEIN"/>
    <property type="match status" value="1"/>
</dbReference>
<evidence type="ECO:0000313" key="7">
    <source>
        <dbReference type="EMBL" id="CVK15861.1"/>
    </source>
</evidence>
<keyword evidence="8" id="KW-1185">Reference proteome</keyword>
<evidence type="ECO:0000259" key="6">
    <source>
        <dbReference type="PROSITE" id="PS51935"/>
    </source>
</evidence>
<keyword evidence="2" id="KW-0645">Protease</keyword>
<keyword evidence="3" id="KW-0378">Hydrolase</keyword>
<dbReference type="EMBL" id="FCOR01000003">
    <property type="protein sequence ID" value="CVK15861.1"/>
    <property type="molecule type" value="Genomic_DNA"/>
</dbReference>
<dbReference type="Gene3D" id="3.90.1720.10">
    <property type="entry name" value="endopeptidase domain like (from Nostoc punctiforme)"/>
    <property type="match status" value="1"/>
</dbReference>
<feature type="transmembrane region" description="Helical" evidence="5">
    <location>
        <begin position="6"/>
        <end position="24"/>
    </location>
</feature>
<keyword evidence="4" id="KW-0788">Thiol protease</keyword>
<proteinExistence type="inferred from homology"/>
<dbReference type="InterPro" id="IPR038765">
    <property type="entry name" value="Papain-like_cys_pep_sf"/>
</dbReference>
<name>A0A0X3ANA4_9FLAO</name>
<dbReference type="GO" id="GO:0006508">
    <property type="term" value="P:proteolysis"/>
    <property type="evidence" value="ECO:0007669"/>
    <property type="project" value="UniProtKB-KW"/>
</dbReference>
<dbReference type="SUPFAM" id="SSF54001">
    <property type="entry name" value="Cysteine proteinases"/>
    <property type="match status" value="1"/>
</dbReference>
<dbReference type="PANTHER" id="PTHR47053">
    <property type="entry name" value="MUREIN DD-ENDOPEPTIDASE MEPH-RELATED"/>
    <property type="match status" value="1"/>
</dbReference>
<sequence>MKSRIVIYVSGLMFFSLIISCVSYETTASYKSPHAHSKRYTYNSNNTNKHISKSKPTYKSPQIIRLEKKDSNLESKKYGEYKNKKSTDVILVLKEAEKYKGTPYKYGGNTFSGIDCSGLVCNAYQKIDVKLPRRSIDMSNVGKNINISRIKEGDLLFFVTGGSSINHVGIVYNISGSGEISFIHASTSKGVIISSLEESYWKSKFKKAQRIL</sequence>
<dbReference type="InterPro" id="IPR000064">
    <property type="entry name" value="NLP_P60_dom"/>
</dbReference>
<reference evidence="7 8" key="1">
    <citation type="submission" date="2016-01" db="EMBL/GenBank/DDBJ databases">
        <authorList>
            <person name="McClelland M."/>
            <person name="Jain A."/>
            <person name="Saraogi P."/>
            <person name="Mendelson R."/>
            <person name="Westerman R."/>
            <person name="SanMiguel P."/>
            <person name="Csonka L."/>
        </authorList>
    </citation>
    <scope>NUCLEOTIDE SEQUENCE [LARGE SCALE GENOMIC DNA]</scope>
    <source>
        <strain evidence="7 8">R-53146</strain>
    </source>
</reference>
<accession>A0A0X3ANA4</accession>
<dbReference type="InterPro" id="IPR051202">
    <property type="entry name" value="Peptidase_C40"/>
</dbReference>
<dbReference type="RefSeq" id="WP_245630730.1">
    <property type="nucleotide sequence ID" value="NZ_FCOR01000003.1"/>
</dbReference>
<gene>
    <name evidence="7" type="ORF">Ga0061079_103172</name>
</gene>
<protein>
    <submittedName>
        <fullName evidence="7">NlpC/P60 family protein</fullName>
    </submittedName>
</protein>
<dbReference type="Pfam" id="PF00877">
    <property type="entry name" value="NLPC_P60"/>
    <property type="match status" value="1"/>
</dbReference>
<dbReference type="AlphaFoldDB" id="A0A0X3ANA4"/>
<keyword evidence="5" id="KW-1133">Transmembrane helix</keyword>
<evidence type="ECO:0000256" key="1">
    <source>
        <dbReference type="ARBA" id="ARBA00007074"/>
    </source>
</evidence>
<organism evidence="7 8">
    <name type="scientific">Apibacter mensalis</name>
    <dbReference type="NCBI Taxonomy" id="1586267"/>
    <lineage>
        <taxon>Bacteria</taxon>
        <taxon>Pseudomonadati</taxon>
        <taxon>Bacteroidota</taxon>
        <taxon>Flavobacteriia</taxon>
        <taxon>Flavobacteriales</taxon>
        <taxon>Weeksellaceae</taxon>
        <taxon>Apibacter</taxon>
    </lineage>
</organism>
<evidence type="ECO:0000313" key="8">
    <source>
        <dbReference type="Proteomes" id="UP000182761"/>
    </source>
</evidence>
<dbReference type="PANTHER" id="PTHR47053:SF1">
    <property type="entry name" value="MUREIN DD-ENDOPEPTIDASE MEPH-RELATED"/>
    <property type="match status" value="1"/>
</dbReference>
<dbReference type="Proteomes" id="UP000182761">
    <property type="component" value="Unassembled WGS sequence"/>
</dbReference>
<evidence type="ECO:0000256" key="3">
    <source>
        <dbReference type="ARBA" id="ARBA00022801"/>
    </source>
</evidence>
<feature type="domain" description="NlpC/P60" evidence="6">
    <location>
        <begin position="86"/>
        <end position="212"/>
    </location>
</feature>
<evidence type="ECO:0000256" key="5">
    <source>
        <dbReference type="SAM" id="Phobius"/>
    </source>
</evidence>
<dbReference type="GO" id="GO:0008234">
    <property type="term" value="F:cysteine-type peptidase activity"/>
    <property type="evidence" value="ECO:0007669"/>
    <property type="project" value="UniProtKB-KW"/>
</dbReference>
<comment type="similarity">
    <text evidence="1">Belongs to the peptidase C40 family.</text>
</comment>
<dbReference type="PROSITE" id="PS51935">
    <property type="entry name" value="NLPC_P60"/>
    <property type="match status" value="1"/>
</dbReference>